<accession>A0A9X2I9Z2</accession>
<organism evidence="2 3">
    <name type="scientific">Legionella maioricensis</name>
    <dbReference type="NCBI Taxonomy" id="2896528"/>
    <lineage>
        <taxon>Bacteria</taxon>
        <taxon>Pseudomonadati</taxon>
        <taxon>Pseudomonadota</taxon>
        <taxon>Gammaproteobacteria</taxon>
        <taxon>Legionellales</taxon>
        <taxon>Legionellaceae</taxon>
        <taxon>Legionella</taxon>
    </lineage>
</organism>
<evidence type="ECO:0000256" key="1">
    <source>
        <dbReference type="SAM" id="SignalP"/>
    </source>
</evidence>
<feature type="chain" id="PRO_5040879814" evidence="1">
    <location>
        <begin position="23"/>
        <end position="67"/>
    </location>
</feature>
<name>A0A9X2I9Z2_9GAMM</name>
<proteinExistence type="predicted"/>
<dbReference type="EMBL" id="JAJKBJ010000005">
    <property type="protein sequence ID" value="MCL9683614.1"/>
    <property type="molecule type" value="Genomic_DNA"/>
</dbReference>
<evidence type="ECO:0000313" key="2">
    <source>
        <dbReference type="EMBL" id="MCL9683614.1"/>
    </source>
</evidence>
<dbReference type="AlphaFoldDB" id="A0A9X2I9Z2"/>
<dbReference type="Proteomes" id="UP001139721">
    <property type="component" value="Unassembled WGS sequence"/>
</dbReference>
<keyword evidence="3" id="KW-1185">Reference proteome</keyword>
<comment type="caution">
    <text evidence="2">The sequence shown here is derived from an EMBL/GenBank/DDBJ whole genome shotgun (WGS) entry which is preliminary data.</text>
</comment>
<evidence type="ECO:0000313" key="3">
    <source>
        <dbReference type="Proteomes" id="UP001139721"/>
    </source>
</evidence>
<protein>
    <submittedName>
        <fullName evidence="2">Uncharacterized protein</fullName>
    </submittedName>
</protein>
<reference evidence="2" key="1">
    <citation type="submission" date="2021-11" db="EMBL/GenBank/DDBJ databases">
        <title>Legionella maioricencis sp. nov., a new species isolated from hot water samples in Mallorca.</title>
        <authorList>
            <person name="Crespi S."/>
            <person name="Drasar V."/>
            <person name="Salva-Serra F."/>
            <person name="Jaen-Luchoro D."/>
            <person name="Pineiro-Iglesias B."/>
            <person name="Aliaga F."/>
            <person name="Fernandez-Juarez V."/>
            <person name="Coll G."/>
            <person name="Moore E.R.B."/>
            <person name="Bennasar-Figueras A."/>
        </authorList>
    </citation>
    <scope>NUCLEOTIDE SEQUENCE</scope>
    <source>
        <strain evidence="2">HCPI-6</strain>
    </source>
</reference>
<feature type="signal peptide" evidence="1">
    <location>
        <begin position="1"/>
        <end position="22"/>
    </location>
</feature>
<sequence>MNKITISMLMGLFFLLTQAAVASQEAQELCAQQFLSQCMDRCQKTNDINCTQACQENAQNQCRQAGE</sequence>
<gene>
    <name evidence="2" type="ORF">LOX96_05880</name>
</gene>
<dbReference type="RefSeq" id="WP_250421804.1">
    <property type="nucleotide sequence ID" value="NZ_JAJKBJ010000005.1"/>
</dbReference>
<keyword evidence="1" id="KW-0732">Signal</keyword>